<reference evidence="2 3" key="1">
    <citation type="submission" date="2024-11" db="EMBL/GenBank/DDBJ databases">
        <title>Adaptive evolution of stress response genes in parasites aligns with host niche diversity.</title>
        <authorList>
            <person name="Hahn C."/>
            <person name="Resl P."/>
        </authorList>
    </citation>
    <scope>NUCLEOTIDE SEQUENCE [LARGE SCALE GENOMIC DNA]</scope>
    <source>
        <strain evidence="2">EGGRZ-B1_66</strain>
        <tissue evidence="2">Body</tissue>
    </source>
</reference>
<dbReference type="EMBL" id="JBJKFK010002455">
    <property type="protein sequence ID" value="KAL3311081.1"/>
    <property type="molecule type" value="Genomic_DNA"/>
</dbReference>
<gene>
    <name evidence="2" type="ORF">Ciccas_010343</name>
</gene>
<evidence type="ECO:0000259" key="1">
    <source>
        <dbReference type="Pfam" id="PF08385"/>
    </source>
</evidence>
<protein>
    <recommendedName>
        <fullName evidence="1">Dynein heavy chain tail domain-containing protein</fullName>
    </recommendedName>
</protein>
<sequence>MDLSDSRVYFVYRRVKHLTGLSDYNLENFVNSTANNDKLLEFYRSPEVQTLVVTEIYKGKLQIYHKLPVDRYGKSVIFAKKKNFHKPMGEEATNQVLLNCISFWDVGKSSLQHLMKYITELMTIDGKVPPPSKDENLVLKDRETGLLISDMMFQKKINQLKKETLHFQYRMNGQLHLPLPFGFTKYPANSEFSVIQSEEAMQSMLRMIENSVLSWDRLIDQFEVELKRNLKAANYLGEIYDAWIKMNGMLSDFFDILMTPERFRVVNILRNENSPFYNLLQLFLKKALEESDRVIVLMKPVVDYWQETKRLDFKSMQNKWVVLLEYMNMAWKKWTPVKLSHQCSHILVAIHNDLIKRIKDYLFESSSVEIDQANILEKLNNVKKTMKNYSKRVEKHLRLFTERNWPQPEVEAMDNYKKLQMRIDVLFEYFDWVKTYEKLSKLEIPQEGICPISLNKDDIIRLSKQIIQKFEDKLHLILNLNGEGETFFQEINGAIHSIDQNTIRYIDQLIHLNCETKSKLRILTMIEPILDRPTLLKGLEPTIESVLQAISKEFQKYNRNFERMCDESLTFTQRGFPKHKPKITAMLSMTVGLRREMSDVMEMIGRYLKPENQELPRVYEKMCEKMDAFYKKNVDVFVSSVSKNFHNGLTQKPFLIEENKKVVTNWNEGLFNAISETKEIFKLVNQSGSNAESVEQLSQRIHRDSKLQEINSNSTKLLNCHYMCESITHLINDIHDNARADELLLIAPKLAPIEALIEHASSNMTWQSGKFSPPSPFSSTYAFWSLVVRTTFRKIEP</sequence>
<evidence type="ECO:0000313" key="3">
    <source>
        <dbReference type="Proteomes" id="UP001626550"/>
    </source>
</evidence>
<keyword evidence="3" id="KW-1185">Reference proteome</keyword>
<dbReference type="AlphaFoldDB" id="A0ABD2PXA8"/>
<comment type="caution">
    <text evidence="2">The sequence shown here is derived from an EMBL/GenBank/DDBJ whole genome shotgun (WGS) entry which is preliminary data.</text>
</comment>
<dbReference type="Pfam" id="PF08385">
    <property type="entry name" value="DHC_N1"/>
    <property type="match status" value="1"/>
</dbReference>
<dbReference type="InterPro" id="IPR013594">
    <property type="entry name" value="Dynein_heavy_tail"/>
</dbReference>
<accession>A0ABD2PXA8</accession>
<proteinExistence type="predicted"/>
<name>A0ABD2PXA8_9PLAT</name>
<dbReference type="Proteomes" id="UP001626550">
    <property type="component" value="Unassembled WGS sequence"/>
</dbReference>
<organism evidence="2 3">
    <name type="scientific">Cichlidogyrus casuarinus</name>
    <dbReference type="NCBI Taxonomy" id="1844966"/>
    <lineage>
        <taxon>Eukaryota</taxon>
        <taxon>Metazoa</taxon>
        <taxon>Spiralia</taxon>
        <taxon>Lophotrochozoa</taxon>
        <taxon>Platyhelminthes</taxon>
        <taxon>Monogenea</taxon>
        <taxon>Monopisthocotylea</taxon>
        <taxon>Dactylogyridea</taxon>
        <taxon>Ancyrocephalidae</taxon>
        <taxon>Cichlidogyrus</taxon>
    </lineage>
</organism>
<evidence type="ECO:0000313" key="2">
    <source>
        <dbReference type="EMBL" id="KAL3311081.1"/>
    </source>
</evidence>
<feature type="domain" description="Dynein heavy chain tail" evidence="1">
    <location>
        <begin position="207"/>
        <end position="770"/>
    </location>
</feature>